<sequence>MPIAARPRSVRGMLLILLLPAGIGLMALAWIIHGALLERMTMDLVERRLKDEVAFLEHQIRQSGGQIDTLQTGDYFQEVLLHAFAIAIASPSGQSISPETWTPILRPLLTSGQEGAVRARDAEVPAAPSQMLGYRRAFTVDGNPFVIIVAEDMEALHRSQAKLHIWTAVVSVLLVILMIGSIWLGITLALRSIAGLQMNLKKLQSGELSRINADGPEEFQPLVRQLNRLLDSLDDRLERSRDALANLSHSVKTPIAAVRQILEDTSRPLDEKLRWEMAARLDDIDAQLEAEMRRSRFAGPQVGQSVCPIKQARDLLWMLGRLYPDKSFELSTDLPENHRWPVEEHDLNEILGNLLDNAGKWSSRWVELTLSEDQEQLKIIISDDGAGVSETAHSQLGKRGLRLDEQTPGHGLGLAIVHAIVERYQGQVHYTSSKVGGLTAVVVIPGSDRFGDRSDN</sequence>
<evidence type="ECO:0000256" key="14">
    <source>
        <dbReference type="SAM" id="Phobius"/>
    </source>
</evidence>
<accession>A0A418Y3G3</accession>
<dbReference type="PROSITE" id="PS50109">
    <property type="entry name" value="HIS_KIN"/>
    <property type="match status" value="1"/>
</dbReference>
<evidence type="ECO:0000256" key="11">
    <source>
        <dbReference type="ARBA" id="ARBA00023012"/>
    </source>
</evidence>
<dbReference type="SUPFAM" id="SSF55874">
    <property type="entry name" value="ATPase domain of HSP90 chaperone/DNA topoisomerase II/histidine kinase"/>
    <property type="match status" value="1"/>
</dbReference>
<keyword evidence="12 14" id="KW-0472">Membrane</keyword>
<keyword evidence="4" id="KW-0597">Phosphoprotein</keyword>
<evidence type="ECO:0000256" key="5">
    <source>
        <dbReference type="ARBA" id="ARBA00022679"/>
    </source>
</evidence>
<dbReference type="PANTHER" id="PTHR45436">
    <property type="entry name" value="SENSOR HISTIDINE KINASE YKOH"/>
    <property type="match status" value="1"/>
</dbReference>
<dbReference type="InterPro" id="IPR036890">
    <property type="entry name" value="HATPase_C_sf"/>
</dbReference>
<dbReference type="Pfam" id="PF02518">
    <property type="entry name" value="HATPase_c"/>
    <property type="match status" value="1"/>
</dbReference>
<dbReference type="GO" id="GO:0005524">
    <property type="term" value="F:ATP binding"/>
    <property type="evidence" value="ECO:0007669"/>
    <property type="project" value="UniProtKB-KW"/>
</dbReference>
<evidence type="ECO:0000256" key="7">
    <source>
        <dbReference type="ARBA" id="ARBA00022741"/>
    </source>
</evidence>
<dbReference type="EMBL" id="QYYA01000001">
    <property type="protein sequence ID" value="RJG20023.1"/>
    <property type="molecule type" value="Genomic_DNA"/>
</dbReference>
<evidence type="ECO:0000256" key="9">
    <source>
        <dbReference type="ARBA" id="ARBA00022840"/>
    </source>
</evidence>
<dbReference type="PRINTS" id="PR00344">
    <property type="entry name" value="BCTRLSENSOR"/>
</dbReference>
<comment type="subcellular location">
    <subcellularLocation>
        <location evidence="2">Membrane</location>
    </subcellularLocation>
</comment>
<dbReference type="SUPFAM" id="SSF47384">
    <property type="entry name" value="Homodimeric domain of signal transducing histidine kinase"/>
    <property type="match status" value="1"/>
</dbReference>
<keyword evidence="8" id="KW-0418">Kinase</keyword>
<keyword evidence="9 17" id="KW-0067">ATP-binding</keyword>
<proteinExistence type="predicted"/>
<dbReference type="AlphaFoldDB" id="A0A418Y3G3"/>
<dbReference type="EC" id="2.7.13.3" evidence="3"/>
<organism evidence="17 18">
    <name type="scientific">Alcanivorax profundi</name>
    <dbReference type="NCBI Taxonomy" id="2338368"/>
    <lineage>
        <taxon>Bacteria</taxon>
        <taxon>Pseudomonadati</taxon>
        <taxon>Pseudomonadota</taxon>
        <taxon>Gammaproteobacteria</taxon>
        <taxon>Oceanospirillales</taxon>
        <taxon>Alcanivoracaceae</taxon>
        <taxon>Alcanivorax</taxon>
    </lineage>
</organism>
<keyword evidence="11" id="KW-0902">Two-component regulatory system</keyword>
<feature type="coiled-coil region" evidence="13">
    <location>
        <begin position="223"/>
        <end position="250"/>
    </location>
</feature>
<evidence type="ECO:0000256" key="3">
    <source>
        <dbReference type="ARBA" id="ARBA00012438"/>
    </source>
</evidence>
<dbReference type="Proteomes" id="UP000283734">
    <property type="component" value="Unassembled WGS sequence"/>
</dbReference>
<evidence type="ECO:0000256" key="4">
    <source>
        <dbReference type="ARBA" id="ARBA00022553"/>
    </source>
</evidence>
<dbReference type="SMART" id="SM00387">
    <property type="entry name" value="HATPase_c"/>
    <property type="match status" value="1"/>
</dbReference>
<evidence type="ECO:0000259" key="15">
    <source>
        <dbReference type="PROSITE" id="PS50109"/>
    </source>
</evidence>
<feature type="transmembrane region" description="Helical" evidence="14">
    <location>
        <begin position="163"/>
        <end position="190"/>
    </location>
</feature>
<dbReference type="InterPro" id="IPR005467">
    <property type="entry name" value="His_kinase_dom"/>
</dbReference>
<evidence type="ECO:0000259" key="16">
    <source>
        <dbReference type="PROSITE" id="PS50885"/>
    </source>
</evidence>
<dbReference type="InterPro" id="IPR036097">
    <property type="entry name" value="HisK_dim/P_sf"/>
</dbReference>
<protein>
    <recommendedName>
        <fullName evidence="3">histidine kinase</fullName>
        <ecNumber evidence="3">2.7.13.3</ecNumber>
    </recommendedName>
</protein>
<evidence type="ECO:0000256" key="2">
    <source>
        <dbReference type="ARBA" id="ARBA00004370"/>
    </source>
</evidence>
<dbReference type="InterPro" id="IPR004358">
    <property type="entry name" value="Sig_transdc_His_kin-like_C"/>
</dbReference>
<dbReference type="Gene3D" id="1.10.287.130">
    <property type="match status" value="1"/>
</dbReference>
<dbReference type="OrthoDB" id="9809567at2"/>
<dbReference type="CDD" id="cd16954">
    <property type="entry name" value="HATPase_PhoQ-like"/>
    <property type="match status" value="1"/>
</dbReference>
<reference evidence="17 18" key="1">
    <citation type="submission" date="2018-09" db="EMBL/GenBank/DDBJ databases">
        <title>Alcanivorax profundi sp. nov., isolated from 1000 m-depth seawater of the Mariana Trench.</title>
        <authorList>
            <person name="Liu J."/>
        </authorList>
    </citation>
    <scope>NUCLEOTIDE SEQUENCE [LARGE SCALE GENOMIC DNA]</scope>
    <source>
        <strain evidence="17 18">MTEO17</strain>
    </source>
</reference>
<keyword evidence="5" id="KW-0808">Transferase</keyword>
<dbReference type="Gene3D" id="3.30.565.10">
    <property type="entry name" value="Histidine kinase-like ATPase, C-terminal domain"/>
    <property type="match status" value="1"/>
</dbReference>
<evidence type="ECO:0000256" key="12">
    <source>
        <dbReference type="ARBA" id="ARBA00023136"/>
    </source>
</evidence>
<keyword evidence="10 14" id="KW-1133">Transmembrane helix</keyword>
<name>A0A418Y3G3_9GAMM</name>
<keyword evidence="6 14" id="KW-0812">Transmembrane</keyword>
<dbReference type="GO" id="GO:0000155">
    <property type="term" value="F:phosphorelay sensor kinase activity"/>
    <property type="evidence" value="ECO:0007669"/>
    <property type="project" value="InterPro"/>
</dbReference>
<dbReference type="GO" id="GO:0005886">
    <property type="term" value="C:plasma membrane"/>
    <property type="evidence" value="ECO:0007669"/>
    <property type="project" value="TreeGrafter"/>
</dbReference>
<dbReference type="PROSITE" id="PS50885">
    <property type="entry name" value="HAMP"/>
    <property type="match status" value="1"/>
</dbReference>
<dbReference type="InterPro" id="IPR003594">
    <property type="entry name" value="HATPase_dom"/>
</dbReference>
<evidence type="ECO:0000313" key="18">
    <source>
        <dbReference type="Proteomes" id="UP000283734"/>
    </source>
</evidence>
<comment type="caution">
    <text evidence="17">The sequence shown here is derived from an EMBL/GenBank/DDBJ whole genome shotgun (WGS) entry which is preliminary data.</text>
</comment>
<feature type="domain" description="HAMP" evidence="16">
    <location>
        <begin position="187"/>
        <end position="238"/>
    </location>
</feature>
<keyword evidence="18" id="KW-1185">Reference proteome</keyword>
<evidence type="ECO:0000313" key="17">
    <source>
        <dbReference type="EMBL" id="RJG20023.1"/>
    </source>
</evidence>
<keyword evidence="13" id="KW-0175">Coiled coil</keyword>
<dbReference type="InterPro" id="IPR050428">
    <property type="entry name" value="TCS_sensor_his_kinase"/>
</dbReference>
<keyword evidence="7" id="KW-0547">Nucleotide-binding</keyword>
<feature type="domain" description="Histidine kinase" evidence="15">
    <location>
        <begin position="246"/>
        <end position="448"/>
    </location>
</feature>
<evidence type="ECO:0000256" key="13">
    <source>
        <dbReference type="SAM" id="Coils"/>
    </source>
</evidence>
<evidence type="ECO:0000256" key="6">
    <source>
        <dbReference type="ARBA" id="ARBA00022692"/>
    </source>
</evidence>
<dbReference type="InterPro" id="IPR058619">
    <property type="entry name" value="PhoQ/CarS-like_HATPase"/>
</dbReference>
<evidence type="ECO:0000256" key="1">
    <source>
        <dbReference type="ARBA" id="ARBA00000085"/>
    </source>
</evidence>
<dbReference type="InterPro" id="IPR003660">
    <property type="entry name" value="HAMP_dom"/>
</dbReference>
<gene>
    <name evidence="17" type="ORF">D4A39_04085</name>
</gene>
<evidence type="ECO:0000256" key="8">
    <source>
        <dbReference type="ARBA" id="ARBA00022777"/>
    </source>
</evidence>
<feature type="transmembrane region" description="Helical" evidence="14">
    <location>
        <begin position="12"/>
        <end position="32"/>
    </location>
</feature>
<dbReference type="PANTHER" id="PTHR45436:SF5">
    <property type="entry name" value="SENSOR HISTIDINE KINASE TRCS"/>
    <property type="match status" value="1"/>
</dbReference>
<evidence type="ECO:0000256" key="10">
    <source>
        <dbReference type="ARBA" id="ARBA00022989"/>
    </source>
</evidence>
<comment type="catalytic activity">
    <reaction evidence="1">
        <text>ATP + protein L-histidine = ADP + protein N-phospho-L-histidine.</text>
        <dbReference type="EC" id="2.7.13.3"/>
    </reaction>
</comment>